<evidence type="ECO:0000259" key="3">
    <source>
        <dbReference type="PROSITE" id="PS50110"/>
    </source>
</evidence>
<sequence>MQDKTVLICDDDPAILDVLQRLFQPHCKVIAEPDSQQVITWVEKHKPDVLLVDLWMPYLSGDQMIRLLKKNKAAARMRIVAISANPNGERVALGAGADHFFAKPFDVNELFASVKTMMEQKTND</sequence>
<dbReference type="PROSITE" id="PS50110">
    <property type="entry name" value="RESPONSE_REGULATORY"/>
    <property type="match status" value="1"/>
</dbReference>
<evidence type="ECO:0000313" key="4">
    <source>
        <dbReference type="EMBL" id="MCG2613326.1"/>
    </source>
</evidence>
<keyword evidence="1 2" id="KW-0597">Phosphoprotein</keyword>
<dbReference type="Pfam" id="PF00072">
    <property type="entry name" value="Response_reg"/>
    <property type="match status" value="1"/>
</dbReference>
<accession>A0ABS9KLX4</accession>
<dbReference type="Proteomes" id="UP001165367">
    <property type="component" value="Unassembled WGS sequence"/>
</dbReference>
<name>A0ABS9KLX4_9BACT</name>
<dbReference type="PANTHER" id="PTHR44591">
    <property type="entry name" value="STRESS RESPONSE REGULATOR PROTEIN 1"/>
    <property type="match status" value="1"/>
</dbReference>
<dbReference type="EMBL" id="JAKLTR010000002">
    <property type="protein sequence ID" value="MCG2613326.1"/>
    <property type="molecule type" value="Genomic_DNA"/>
</dbReference>
<dbReference type="InterPro" id="IPR050595">
    <property type="entry name" value="Bact_response_regulator"/>
</dbReference>
<reference evidence="4" key="1">
    <citation type="submission" date="2022-01" db="EMBL/GenBank/DDBJ databases">
        <authorList>
            <person name="Jo J.-H."/>
            <person name="Im W.-T."/>
        </authorList>
    </citation>
    <scope>NUCLEOTIDE SEQUENCE</scope>
    <source>
        <strain evidence="4">NA20</strain>
    </source>
</reference>
<evidence type="ECO:0000313" key="5">
    <source>
        <dbReference type="Proteomes" id="UP001165367"/>
    </source>
</evidence>
<comment type="caution">
    <text evidence="4">The sequence shown here is derived from an EMBL/GenBank/DDBJ whole genome shotgun (WGS) entry which is preliminary data.</text>
</comment>
<dbReference type="InterPro" id="IPR011006">
    <property type="entry name" value="CheY-like_superfamily"/>
</dbReference>
<feature type="domain" description="Response regulatory" evidence="3">
    <location>
        <begin position="5"/>
        <end position="118"/>
    </location>
</feature>
<keyword evidence="5" id="KW-1185">Reference proteome</keyword>
<dbReference type="InterPro" id="IPR001789">
    <property type="entry name" value="Sig_transdc_resp-reg_receiver"/>
</dbReference>
<evidence type="ECO:0000256" key="2">
    <source>
        <dbReference type="PROSITE-ProRule" id="PRU00169"/>
    </source>
</evidence>
<dbReference type="SMART" id="SM00448">
    <property type="entry name" value="REC"/>
    <property type="match status" value="1"/>
</dbReference>
<protein>
    <submittedName>
        <fullName evidence="4">Response regulator</fullName>
    </submittedName>
</protein>
<dbReference type="PANTHER" id="PTHR44591:SF3">
    <property type="entry name" value="RESPONSE REGULATORY DOMAIN-CONTAINING PROTEIN"/>
    <property type="match status" value="1"/>
</dbReference>
<feature type="modified residue" description="4-aspartylphosphate" evidence="2">
    <location>
        <position position="53"/>
    </location>
</feature>
<dbReference type="Gene3D" id="3.40.50.2300">
    <property type="match status" value="1"/>
</dbReference>
<dbReference type="SUPFAM" id="SSF52172">
    <property type="entry name" value="CheY-like"/>
    <property type="match status" value="1"/>
</dbReference>
<dbReference type="RefSeq" id="WP_237868555.1">
    <property type="nucleotide sequence ID" value="NZ_JAKLTR010000002.1"/>
</dbReference>
<proteinExistence type="predicted"/>
<evidence type="ECO:0000256" key="1">
    <source>
        <dbReference type="ARBA" id="ARBA00022553"/>
    </source>
</evidence>
<organism evidence="4 5">
    <name type="scientific">Terrimonas ginsenosidimutans</name>
    <dbReference type="NCBI Taxonomy" id="2908004"/>
    <lineage>
        <taxon>Bacteria</taxon>
        <taxon>Pseudomonadati</taxon>
        <taxon>Bacteroidota</taxon>
        <taxon>Chitinophagia</taxon>
        <taxon>Chitinophagales</taxon>
        <taxon>Chitinophagaceae</taxon>
        <taxon>Terrimonas</taxon>
    </lineage>
</organism>
<gene>
    <name evidence="4" type="ORF">LZZ85_03505</name>
</gene>